<reference evidence="2 3" key="1">
    <citation type="submission" date="2016-05" db="EMBL/GenBank/DDBJ databases">
        <title>Single-cell genome of chain-forming Candidatus Thiomargarita nelsonii and comparison to other large sulfur-oxidizing bacteria.</title>
        <authorList>
            <person name="Winkel M."/>
            <person name="Salman V."/>
            <person name="Woyke T."/>
            <person name="Schulz-Vogt H."/>
            <person name="Richter M."/>
            <person name="Flood B."/>
            <person name="Bailey J."/>
            <person name="Amann R."/>
            <person name="Mussmann M."/>
        </authorList>
    </citation>
    <scope>NUCLEOTIDE SEQUENCE [LARGE SCALE GENOMIC DNA]</scope>
    <source>
        <strain evidence="2 3">THI036</strain>
    </source>
</reference>
<name>A0A176RXN9_9GAMM</name>
<evidence type="ECO:0000313" key="3">
    <source>
        <dbReference type="Proteomes" id="UP000076962"/>
    </source>
</evidence>
<dbReference type="GO" id="GO:0016887">
    <property type="term" value="F:ATP hydrolysis activity"/>
    <property type="evidence" value="ECO:0007669"/>
    <property type="project" value="InterPro"/>
</dbReference>
<organism evidence="2 3">
    <name type="scientific">Candidatus Thiomargarita nelsonii</name>
    <dbReference type="NCBI Taxonomy" id="1003181"/>
    <lineage>
        <taxon>Bacteria</taxon>
        <taxon>Pseudomonadati</taxon>
        <taxon>Pseudomonadota</taxon>
        <taxon>Gammaproteobacteria</taxon>
        <taxon>Thiotrichales</taxon>
        <taxon>Thiotrichaceae</taxon>
        <taxon>Thiomargarita</taxon>
    </lineage>
</organism>
<dbReference type="GO" id="GO:0006302">
    <property type="term" value="P:double-strand break repair"/>
    <property type="evidence" value="ECO:0007669"/>
    <property type="project" value="TreeGrafter"/>
</dbReference>
<dbReference type="PANTHER" id="PTHR32182:SF22">
    <property type="entry name" value="ATP-DEPENDENT ENDONUCLEASE, OLD FAMILY-RELATED"/>
    <property type="match status" value="1"/>
</dbReference>
<dbReference type="Pfam" id="PF13304">
    <property type="entry name" value="AAA_21"/>
    <property type="match status" value="1"/>
</dbReference>
<accession>A0A176RXN9</accession>
<dbReference type="GO" id="GO:0005524">
    <property type="term" value="F:ATP binding"/>
    <property type="evidence" value="ECO:0007669"/>
    <property type="project" value="InterPro"/>
</dbReference>
<keyword evidence="3" id="KW-1185">Reference proteome</keyword>
<dbReference type="Proteomes" id="UP000076962">
    <property type="component" value="Unassembled WGS sequence"/>
</dbReference>
<dbReference type="EMBL" id="LUTY01002287">
    <property type="protein sequence ID" value="OAD20552.1"/>
    <property type="molecule type" value="Genomic_DNA"/>
</dbReference>
<dbReference type="SUPFAM" id="SSF52540">
    <property type="entry name" value="P-loop containing nucleoside triphosphate hydrolases"/>
    <property type="match status" value="1"/>
</dbReference>
<evidence type="ECO:0000313" key="2">
    <source>
        <dbReference type="EMBL" id="OAD20552.1"/>
    </source>
</evidence>
<feature type="non-terminal residue" evidence="2">
    <location>
        <position position="181"/>
    </location>
</feature>
<dbReference type="AlphaFoldDB" id="A0A176RXN9"/>
<dbReference type="PANTHER" id="PTHR32182">
    <property type="entry name" value="DNA REPLICATION AND REPAIR PROTEIN RECF"/>
    <property type="match status" value="1"/>
</dbReference>
<dbReference type="InterPro" id="IPR027417">
    <property type="entry name" value="P-loop_NTPase"/>
</dbReference>
<gene>
    <name evidence="2" type="ORF">THIOM_003739</name>
</gene>
<sequence>MGEELAAFLNTLRSVDERQFKGIEKSLTMLIPSITGIEVAPNELGELELRVREGEISMPARVLSEGTLRLLGLLALGGVIEPTTLIGFEEPENGIHPRRIPLVAQLLKSRATLAENQVIVTTHSPQLVDEMPYEFLYSCYRQGRQTKIKAFLESTADKEESLRAELAYLTGHDDRLDEIEG</sequence>
<dbReference type="InterPro" id="IPR003959">
    <property type="entry name" value="ATPase_AAA_core"/>
</dbReference>
<evidence type="ECO:0000259" key="1">
    <source>
        <dbReference type="Pfam" id="PF13304"/>
    </source>
</evidence>
<comment type="caution">
    <text evidence="2">The sequence shown here is derived from an EMBL/GenBank/DDBJ whole genome shotgun (WGS) entry which is preliminary data.</text>
</comment>
<feature type="domain" description="ATPase AAA-type core" evidence="1">
    <location>
        <begin position="29"/>
        <end position="129"/>
    </location>
</feature>
<proteinExistence type="predicted"/>
<dbReference type="Gene3D" id="3.40.50.300">
    <property type="entry name" value="P-loop containing nucleotide triphosphate hydrolases"/>
    <property type="match status" value="1"/>
</dbReference>
<protein>
    <submittedName>
        <fullName evidence="2">ATPase-like protein</fullName>
    </submittedName>
</protein>
<dbReference type="GO" id="GO:0000731">
    <property type="term" value="P:DNA synthesis involved in DNA repair"/>
    <property type="evidence" value="ECO:0007669"/>
    <property type="project" value="TreeGrafter"/>
</dbReference>